<evidence type="ECO:0000313" key="11">
    <source>
        <dbReference type="EMBL" id="MBB4925317.1"/>
    </source>
</evidence>
<dbReference type="PANTHER" id="PTHR14218:SF15">
    <property type="entry name" value="TRIPEPTIDYL-PEPTIDASE 1"/>
    <property type="match status" value="1"/>
</dbReference>
<protein>
    <submittedName>
        <fullName evidence="11">Subtilase family serine protease</fullName>
    </submittedName>
</protein>
<dbReference type="Gene3D" id="3.40.50.200">
    <property type="entry name" value="Peptidase S8/S53 domain"/>
    <property type="match status" value="1"/>
</dbReference>
<dbReference type="GO" id="GO:0004252">
    <property type="term" value="F:serine-type endopeptidase activity"/>
    <property type="evidence" value="ECO:0007669"/>
    <property type="project" value="InterPro"/>
</dbReference>
<feature type="domain" description="Peptidase S53" evidence="10">
    <location>
        <begin position="267"/>
        <end position="691"/>
    </location>
</feature>
<comment type="caution">
    <text evidence="11">The sequence shown here is derived from an EMBL/GenBank/DDBJ whole genome shotgun (WGS) entry which is preliminary data.</text>
</comment>
<evidence type="ECO:0000256" key="8">
    <source>
        <dbReference type="SAM" id="MobiDB-lite"/>
    </source>
</evidence>
<sequence>MPAAVRSRLSRIAVAAPAAAALVLGTLAFASPAIADTTAGDPSAAKELTGSHPDWATPQADAGAVPAGTPATARVYLASRDPLGLAAYAQAVSDQNSPDYGKFLSTAEAKDRFGTSDEQVKAVTQWLTGAGLTISETNAHYLQVTGTTDELTRALGAQFRNYRTDDGTHKAPATDAVVPAAVAADVAGVEGLADTVQKASSNAVSVAAADADAQARAAGTNQPDADPAKTPKTLPTTATCTDGKYGSKTATGAPAGYEKNEPFAPCSYVPSQLRKAYGVTNAKVTGKGATVAIVDAYGLGTMEADANKFSAAHGDQPFAPGQYKEVLTPNQWTHQADCGDWSGEEALDVEMVHGMAPDANVVYVGANSCEDPDLNAALSNIVDNHLADVVSNSYGEIMHGKSGDLDPAVIAADNQVFQLGATEGITFMASAGDCGDNSPGAAATGVNCQADTNQAQTQWPSSSPWITAVGGTALELKDKSGTYGHEVNMGDERSVLSADGKSWTPAPGQAPFYFGGGGGVVKGEDQPWYQKGVVPDSISTVAADGTKSATPQRATPDVAMSGDLVAATLVGFTPAGGAYSEGGYGGTSVSSPEFAGIMADAIQARGGRPIGFANPDLYDRYNTRAFHDVNDSAVHTKRGNVVDLGMVGGALKVRLYKIGADYGLSATKGYDTATGLGSPAKGFFKSFTFKQNSQDDANSQGDDNSQD</sequence>
<keyword evidence="9" id="KW-0732">Signal</keyword>
<feature type="signal peptide" evidence="9">
    <location>
        <begin position="1"/>
        <end position="35"/>
    </location>
</feature>
<accession>A0A7W7VWB3</accession>
<dbReference type="PROSITE" id="PS00138">
    <property type="entry name" value="SUBTILASE_SER"/>
    <property type="match status" value="1"/>
</dbReference>
<evidence type="ECO:0000256" key="5">
    <source>
        <dbReference type="ARBA" id="ARBA00022825"/>
    </source>
</evidence>
<dbReference type="CDD" id="cd11377">
    <property type="entry name" value="Pro-peptidase_S53"/>
    <property type="match status" value="1"/>
</dbReference>
<keyword evidence="4" id="KW-0378">Hydrolase</keyword>
<name>A0A7W7VWB3_KITKI</name>
<dbReference type="CDD" id="cd04056">
    <property type="entry name" value="Peptidases_S53"/>
    <property type="match status" value="1"/>
</dbReference>
<dbReference type="SUPFAM" id="SSF52743">
    <property type="entry name" value="Subtilisin-like"/>
    <property type="match status" value="1"/>
</dbReference>
<keyword evidence="6" id="KW-0106">Calcium</keyword>
<gene>
    <name evidence="11" type="ORF">FHR34_004310</name>
</gene>
<keyword evidence="5" id="KW-0720">Serine protease</keyword>
<evidence type="ECO:0000256" key="1">
    <source>
        <dbReference type="ARBA" id="ARBA00001913"/>
    </source>
</evidence>
<dbReference type="Proteomes" id="UP000540506">
    <property type="component" value="Unassembled WGS sequence"/>
</dbReference>
<evidence type="ECO:0000259" key="10">
    <source>
        <dbReference type="PROSITE" id="PS51695"/>
    </source>
</evidence>
<keyword evidence="12" id="KW-1185">Reference proteome</keyword>
<dbReference type="SUPFAM" id="SSF54897">
    <property type="entry name" value="Protease propeptides/inhibitors"/>
    <property type="match status" value="1"/>
</dbReference>
<dbReference type="InterPro" id="IPR050819">
    <property type="entry name" value="Tripeptidyl-peptidase_I"/>
</dbReference>
<dbReference type="GO" id="GO:0046872">
    <property type="term" value="F:metal ion binding"/>
    <property type="evidence" value="ECO:0007669"/>
    <property type="project" value="UniProtKB-KW"/>
</dbReference>
<evidence type="ECO:0000256" key="3">
    <source>
        <dbReference type="ARBA" id="ARBA00022723"/>
    </source>
</evidence>
<dbReference type="PROSITE" id="PS51695">
    <property type="entry name" value="SEDOLISIN"/>
    <property type="match status" value="1"/>
</dbReference>
<evidence type="ECO:0000256" key="4">
    <source>
        <dbReference type="ARBA" id="ARBA00022801"/>
    </source>
</evidence>
<organism evidence="11 12">
    <name type="scientific">Kitasatospora kifunensis</name>
    <name type="common">Streptomyces kifunensis</name>
    <dbReference type="NCBI Taxonomy" id="58351"/>
    <lineage>
        <taxon>Bacteria</taxon>
        <taxon>Bacillati</taxon>
        <taxon>Actinomycetota</taxon>
        <taxon>Actinomycetes</taxon>
        <taxon>Kitasatosporales</taxon>
        <taxon>Streptomycetaceae</taxon>
        <taxon>Kitasatospora</taxon>
    </lineage>
</organism>
<evidence type="ECO:0000256" key="9">
    <source>
        <dbReference type="SAM" id="SignalP"/>
    </source>
</evidence>
<keyword evidence="3" id="KW-0479">Metal-binding</keyword>
<dbReference type="GO" id="GO:0006508">
    <property type="term" value="P:proteolysis"/>
    <property type="evidence" value="ECO:0007669"/>
    <property type="project" value="UniProtKB-KW"/>
</dbReference>
<evidence type="ECO:0000313" key="12">
    <source>
        <dbReference type="Proteomes" id="UP000540506"/>
    </source>
</evidence>
<proteinExistence type="predicted"/>
<dbReference type="GO" id="GO:0008240">
    <property type="term" value="F:tripeptidyl-peptidase activity"/>
    <property type="evidence" value="ECO:0007669"/>
    <property type="project" value="TreeGrafter"/>
</dbReference>
<dbReference type="PANTHER" id="PTHR14218">
    <property type="entry name" value="PROTEASE S8 TRIPEPTIDYL PEPTIDASE I CLN2"/>
    <property type="match status" value="1"/>
</dbReference>
<dbReference type="InterPro" id="IPR023828">
    <property type="entry name" value="Peptidase_S8_Ser-AS"/>
</dbReference>
<evidence type="ECO:0000256" key="2">
    <source>
        <dbReference type="ARBA" id="ARBA00022670"/>
    </source>
</evidence>
<dbReference type="RefSeq" id="WP_184937426.1">
    <property type="nucleotide sequence ID" value="NZ_JACHJV010000001.1"/>
</dbReference>
<dbReference type="InterPro" id="IPR030400">
    <property type="entry name" value="Sedolisin_dom"/>
</dbReference>
<dbReference type="InterPro" id="IPR036852">
    <property type="entry name" value="Peptidase_S8/S53_dom_sf"/>
</dbReference>
<feature type="compositionally biased region" description="Low complexity" evidence="8">
    <location>
        <begin position="228"/>
        <end position="241"/>
    </location>
</feature>
<feature type="region of interest" description="Disordered" evidence="8">
    <location>
        <begin position="214"/>
        <end position="241"/>
    </location>
</feature>
<dbReference type="SMART" id="SM00944">
    <property type="entry name" value="Pro-kuma_activ"/>
    <property type="match status" value="1"/>
</dbReference>
<dbReference type="EMBL" id="JACHJV010000001">
    <property type="protein sequence ID" value="MBB4925317.1"/>
    <property type="molecule type" value="Genomic_DNA"/>
</dbReference>
<dbReference type="Pfam" id="PF09286">
    <property type="entry name" value="Pro-kuma_activ"/>
    <property type="match status" value="1"/>
</dbReference>
<evidence type="ECO:0000256" key="6">
    <source>
        <dbReference type="ARBA" id="ARBA00022837"/>
    </source>
</evidence>
<keyword evidence="7" id="KW-0865">Zymogen</keyword>
<keyword evidence="2 11" id="KW-0645">Protease</keyword>
<dbReference type="InterPro" id="IPR015366">
    <property type="entry name" value="S53_propep"/>
</dbReference>
<reference evidence="11 12" key="1">
    <citation type="submission" date="2020-08" db="EMBL/GenBank/DDBJ databases">
        <title>Sequencing the genomes of 1000 actinobacteria strains.</title>
        <authorList>
            <person name="Klenk H.-P."/>
        </authorList>
    </citation>
    <scope>NUCLEOTIDE SEQUENCE [LARGE SCALE GENOMIC DNA]</scope>
    <source>
        <strain evidence="11 12">DSM 41654</strain>
    </source>
</reference>
<dbReference type="AlphaFoldDB" id="A0A7W7VWB3"/>
<feature type="chain" id="PRO_5030813026" evidence="9">
    <location>
        <begin position="36"/>
        <end position="707"/>
    </location>
</feature>
<comment type="cofactor">
    <cofactor evidence="1">
        <name>Ca(2+)</name>
        <dbReference type="ChEBI" id="CHEBI:29108"/>
    </cofactor>
</comment>
<evidence type="ECO:0000256" key="7">
    <source>
        <dbReference type="ARBA" id="ARBA00023145"/>
    </source>
</evidence>